<feature type="domain" description="UBR-type" evidence="6">
    <location>
        <begin position="62"/>
        <end position="145"/>
    </location>
</feature>
<dbReference type="InterPro" id="IPR040204">
    <property type="entry name" value="UBR7"/>
</dbReference>
<gene>
    <name evidence="7" type="ORF">MSYG_2339</name>
</gene>
<dbReference type="PANTHER" id="PTHR13513">
    <property type="entry name" value="E3 UBIQUITIN-PROTEIN LIGASE UBR7"/>
    <property type="match status" value="1"/>
</dbReference>
<dbReference type="SUPFAM" id="SSF57903">
    <property type="entry name" value="FYVE/PHD zinc finger"/>
    <property type="match status" value="1"/>
</dbReference>
<evidence type="ECO:0000256" key="2">
    <source>
        <dbReference type="ARBA" id="ARBA00022771"/>
    </source>
</evidence>
<keyword evidence="8" id="KW-1185">Reference proteome</keyword>
<dbReference type="OMA" id="CCHSTHE"/>
<organism evidence="7 8">
    <name type="scientific">Malassezia sympodialis (strain ATCC 42132)</name>
    <name type="common">Atopic eczema-associated yeast</name>
    <dbReference type="NCBI Taxonomy" id="1230383"/>
    <lineage>
        <taxon>Eukaryota</taxon>
        <taxon>Fungi</taxon>
        <taxon>Dikarya</taxon>
        <taxon>Basidiomycota</taxon>
        <taxon>Ustilaginomycotina</taxon>
        <taxon>Malasseziomycetes</taxon>
        <taxon>Malasseziales</taxon>
        <taxon>Malasseziaceae</taxon>
        <taxon>Malassezia</taxon>
    </lineage>
</organism>
<sequence>MHQAESAGSARPSSPTSPATLPDPQAPAPHLEDEEGFTAQDLIDQQARLESQAHEAIPFRFDSCTHSLGYIRQPVYACRTCGGGGVCASCSVACHSDHELVELFHRRHFRCDCGTPTLFRERDETPMMQQTGFPEDARPCSLRRNTKNRGWDEPNDENTYTHNFRGAFCYCERGKHYDPATEDEVMYQCLVCEDWLHQSCTALAPGPKTSAPLLAAHTFDTLICDRCMRQEGAGLLRDYACAPGWIVLDEHGVMDTSPQTRPSKRLRVETSACRRPSCPLLAWPARFDVFLSPSFRAAICRCEDCAAQWNALYPYVFAEEETYDPPAEDDDTASATSTSSYERGLSVLSQLPRMQMLESLRAYERLRDALFAHLRPYAQAHEPVTEEAVRAFFREHVGAGQHDRSPSR</sequence>
<evidence type="ECO:0000259" key="6">
    <source>
        <dbReference type="PROSITE" id="PS51157"/>
    </source>
</evidence>
<dbReference type="EMBL" id="LT671823">
    <property type="protein sequence ID" value="SHO77997.1"/>
    <property type="molecule type" value="Genomic_DNA"/>
</dbReference>
<dbReference type="Pfam" id="PF02207">
    <property type="entry name" value="zf-UBR"/>
    <property type="match status" value="1"/>
</dbReference>
<evidence type="ECO:0000256" key="4">
    <source>
        <dbReference type="PROSITE-ProRule" id="PRU00508"/>
    </source>
</evidence>
<dbReference type="GO" id="GO:0008270">
    <property type="term" value="F:zinc ion binding"/>
    <property type="evidence" value="ECO:0007669"/>
    <property type="project" value="UniProtKB-KW"/>
</dbReference>
<dbReference type="GO" id="GO:0061630">
    <property type="term" value="F:ubiquitin protein ligase activity"/>
    <property type="evidence" value="ECO:0007669"/>
    <property type="project" value="InterPro"/>
</dbReference>
<evidence type="ECO:0000256" key="1">
    <source>
        <dbReference type="ARBA" id="ARBA00022723"/>
    </source>
</evidence>
<dbReference type="OrthoDB" id="5795902at2759"/>
<proteinExistence type="predicted"/>
<dbReference type="InterPro" id="IPR003126">
    <property type="entry name" value="Znf_UBR"/>
</dbReference>
<feature type="compositionally biased region" description="Low complexity" evidence="5">
    <location>
        <begin position="1"/>
        <end position="23"/>
    </location>
</feature>
<dbReference type="InterPro" id="IPR011011">
    <property type="entry name" value="Znf_FYVE_PHD"/>
</dbReference>
<dbReference type="AlphaFoldDB" id="A0A1M8A6Q8"/>
<dbReference type="PROSITE" id="PS51157">
    <property type="entry name" value="ZF_UBR"/>
    <property type="match status" value="1"/>
</dbReference>
<evidence type="ECO:0000313" key="8">
    <source>
        <dbReference type="Proteomes" id="UP000186303"/>
    </source>
</evidence>
<evidence type="ECO:0000256" key="3">
    <source>
        <dbReference type="ARBA" id="ARBA00022833"/>
    </source>
</evidence>
<keyword evidence="1" id="KW-0479">Metal-binding</keyword>
<feature type="zinc finger region" description="UBR-type" evidence="4">
    <location>
        <begin position="62"/>
        <end position="145"/>
    </location>
</feature>
<dbReference type="InterPro" id="IPR047506">
    <property type="entry name" value="UBR7-like_UBR-box"/>
</dbReference>
<dbReference type="PANTHER" id="PTHR13513:SF9">
    <property type="entry name" value="E3 UBIQUITIN-PROTEIN LIGASE UBR7-RELATED"/>
    <property type="match status" value="1"/>
</dbReference>
<dbReference type="SMART" id="SM00396">
    <property type="entry name" value="ZnF_UBR1"/>
    <property type="match status" value="1"/>
</dbReference>
<name>A0A1M8A6Q8_MALS4</name>
<dbReference type="Gene3D" id="3.30.40.10">
    <property type="entry name" value="Zinc/RING finger domain, C3HC4 (zinc finger)"/>
    <property type="match status" value="1"/>
</dbReference>
<keyword evidence="3" id="KW-0862">Zinc</keyword>
<dbReference type="CDD" id="cd19677">
    <property type="entry name" value="UBR-box_UBR7"/>
    <property type="match status" value="1"/>
</dbReference>
<feature type="region of interest" description="Disordered" evidence="5">
    <location>
        <begin position="1"/>
        <end position="31"/>
    </location>
</feature>
<dbReference type="VEuPathDB" id="FungiDB:MSYG_2339"/>
<evidence type="ECO:0000256" key="5">
    <source>
        <dbReference type="SAM" id="MobiDB-lite"/>
    </source>
</evidence>
<keyword evidence="2" id="KW-0863">Zinc-finger</keyword>
<dbReference type="GO" id="GO:0005737">
    <property type="term" value="C:cytoplasm"/>
    <property type="evidence" value="ECO:0007669"/>
    <property type="project" value="TreeGrafter"/>
</dbReference>
<dbReference type="InterPro" id="IPR013083">
    <property type="entry name" value="Znf_RING/FYVE/PHD"/>
</dbReference>
<evidence type="ECO:0000313" key="7">
    <source>
        <dbReference type="EMBL" id="SHO77997.1"/>
    </source>
</evidence>
<protein>
    <recommendedName>
        <fullName evidence="6">UBR-type domain-containing protein</fullName>
    </recommendedName>
</protein>
<dbReference type="Proteomes" id="UP000186303">
    <property type="component" value="Chromosome 3"/>
</dbReference>
<accession>A0A1M8A6Q8</accession>
<reference evidence="8" key="1">
    <citation type="journal article" date="2017" name="Nucleic Acids Res.">
        <title>Proteogenomics produces comprehensive and highly accurate protein-coding gene annotation in a complete genome assembly of Malassezia sympodialis.</title>
        <authorList>
            <person name="Zhu Y."/>
            <person name="Engstroem P.G."/>
            <person name="Tellgren-Roth C."/>
            <person name="Baudo C.D."/>
            <person name="Kennell J.C."/>
            <person name="Sun S."/>
            <person name="Billmyre R.B."/>
            <person name="Schroeder M.S."/>
            <person name="Andersson A."/>
            <person name="Holm T."/>
            <person name="Sigurgeirsson B."/>
            <person name="Wu G."/>
            <person name="Sankaranarayanan S.R."/>
            <person name="Siddharthan R."/>
            <person name="Sanyal K."/>
            <person name="Lundeberg J."/>
            <person name="Nystedt B."/>
            <person name="Boekhout T."/>
            <person name="Dawson T.L. Jr."/>
            <person name="Heitman J."/>
            <person name="Scheynius A."/>
            <person name="Lehtioe J."/>
        </authorList>
    </citation>
    <scope>NUCLEOTIDE SEQUENCE [LARGE SCALE GENOMIC DNA]</scope>
    <source>
        <strain evidence="8">ATCC 42132</strain>
    </source>
</reference>